<evidence type="ECO:0000256" key="5">
    <source>
        <dbReference type="ARBA" id="ARBA00023134"/>
    </source>
</evidence>
<dbReference type="CDD" id="cd01887">
    <property type="entry name" value="IF2_eIF5B"/>
    <property type="match status" value="1"/>
</dbReference>
<evidence type="ECO:0000256" key="6">
    <source>
        <dbReference type="ARBA" id="ARBA00025162"/>
    </source>
</evidence>
<keyword evidence="9" id="KW-0934">Plastid</keyword>
<dbReference type="RefSeq" id="YP_009294428.1">
    <property type="nucleotide sequence ID" value="NC_031148.1"/>
</dbReference>
<reference evidence="9" key="1">
    <citation type="journal article" date="2016" name="BMC Biol.">
        <title>Parallel evolution of highly conserved plastid genome architecture in red seaweeds and seed plants.</title>
        <authorList>
            <person name="Lee J."/>
            <person name="Cho C.H."/>
            <person name="Park S.I."/>
            <person name="Choi J.W."/>
            <person name="Song H.S."/>
            <person name="West J.A."/>
            <person name="Bhattacharya D."/>
            <person name="Yoon H.S."/>
        </authorList>
    </citation>
    <scope>NUCLEOTIDE SEQUENCE</scope>
</reference>
<accession>A0A1C9CC02</accession>
<comment type="similarity">
    <text evidence="1">Belongs to the TRAFAC class translation factor GTPase superfamily. Classic translation factor GTPase family. IF-2 subfamily.</text>
</comment>
<dbReference type="GeneID" id="29070412"/>
<dbReference type="InterPro" id="IPR023115">
    <property type="entry name" value="TIF_IF2_dom3"/>
</dbReference>
<dbReference type="SUPFAM" id="SSF52156">
    <property type="entry name" value="Initiation factor IF2/eIF5b, domain 3"/>
    <property type="match status" value="1"/>
</dbReference>
<dbReference type="InterPro" id="IPR009000">
    <property type="entry name" value="Transl_B-barrel_sf"/>
</dbReference>
<evidence type="ECO:0000256" key="2">
    <source>
        <dbReference type="ARBA" id="ARBA00022540"/>
    </source>
</evidence>
<dbReference type="GO" id="GO:0005829">
    <property type="term" value="C:cytosol"/>
    <property type="evidence" value="ECO:0007669"/>
    <property type="project" value="TreeGrafter"/>
</dbReference>
<dbReference type="CDD" id="cd03702">
    <property type="entry name" value="IF2_mtIF2_II"/>
    <property type="match status" value="1"/>
</dbReference>
<dbReference type="GO" id="GO:0003743">
    <property type="term" value="F:translation initiation factor activity"/>
    <property type="evidence" value="ECO:0007669"/>
    <property type="project" value="UniProtKB-KW"/>
</dbReference>
<dbReference type="NCBIfam" id="TIGR00487">
    <property type="entry name" value="IF-2"/>
    <property type="match status" value="1"/>
</dbReference>
<proteinExistence type="inferred from homology"/>
<feature type="domain" description="Tr-type G" evidence="8">
    <location>
        <begin position="237"/>
        <end position="410"/>
    </location>
</feature>
<keyword evidence="3" id="KW-0547">Nucleotide-binding</keyword>
<dbReference type="InterPro" id="IPR044145">
    <property type="entry name" value="IF2_II"/>
</dbReference>
<dbReference type="PROSITE" id="PS51722">
    <property type="entry name" value="G_TR_2"/>
    <property type="match status" value="1"/>
</dbReference>
<dbReference type="HAMAP" id="MF_00100_B">
    <property type="entry name" value="IF_2_B"/>
    <property type="match status" value="1"/>
</dbReference>
<dbReference type="InterPro" id="IPR005225">
    <property type="entry name" value="Small_GTP-bd"/>
</dbReference>
<gene>
    <name evidence="9" type="primary">infB</name>
    <name evidence="9" type="ORF">Aspa_032</name>
</gene>
<dbReference type="Pfam" id="PF22042">
    <property type="entry name" value="EF-G_D2"/>
    <property type="match status" value="1"/>
</dbReference>
<sequence>MINPFFVIKKISYNFRLCISSDKKDKVMSLVNPQIIYVIDDSNQNIQSPVDLNTNFQDISDSNSDHVFNPNKFDKKNKLKQKKKVRSKSHLDNDEVFLDESNSNIIASVDNLSISLLRSSNTSKQKKKNKIKAELSINNTSVSSLQLDADTEKHNKEIVLDRPLTIQELSEKLNIPVAEIITCLFLQGISVTINQVVDLSIATKVANNYKVTIVDVSNSQLNKQSKIVCIDKSQAIKRAPIITIFGHVDHGKTTLLDKIRQTNLVKQEAGGITQSIAGYEVEWDNNGQNEKLIFLDTPGHEAFVGMRSRGVQVTDIAILVVAADDGLKTQSIEAINHILDNNIPFIVVINKVDKLESDIQKVKNELSGYGIIGEDWGGEISIIEVSAIKGQNIDVLLSNICILSDLQELKADPKQLAEGTILEAYLDKKKGPVANVLIHNGTIKIGDIIVSDKTLGKVKVLLKNNQIKVKSAGPSSVLEILGFSSVPHVGSVFKVFQDEKEAKEVISNYIDNNDSMIKLLNSRVTLDNHNKIESFSNQINIILKTDTQGSIEAVINAFAQIPQEKIQINILSANSGEISDKDLNLALTSNSLILGFNIGIASKVSSEISQIGVIIETFNVIYDLIDYVKRYMLNLVTPEYNKTVLGSAVVQTVFSVNKKYVAGCLVNSGKLKKNAYICVSRNNTIVYDGLLSSLKRLKDDVSEIYAVNECGVMCNDYDLWEKSDIIEAYELNQKEKQL</sequence>
<dbReference type="InterPro" id="IPR006847">
    <property type="entry name" value="IF2_N"/>
</dbReference>
<dbReference type="GO" id="GO:0003924">
    <property type="term" value="F:GTPase activity"/>
    <property type="evidence" value="ECO:0007669"/>
    <property type="project" value="InterPro"/>
</dbReference>
<evidence type="ECO:0000256" key="3">
    <source>
        <dbReference type="ARBA" id="ARBA00022741"/>
    </source>
</evidence>
<dbReference type="FunFam" id="3.40.50.10050:FF:000001">
    <property type="entry name" value="Translation initiation factor IF-2"/>
    <property type="match status" value="1"/>
</dbReference>
<dbReference type="Pfam" id="PF11987">
    <property type="entry name" value="IF-2"/>
    <property type="match status" value="1"/>
</dbReference>
<name>A0A1C9CC02_9FLOR</name>
<evidence type="ECO:0000256" key="1">
    <source>
        <dbReference type="ARBA" id="ARBA00007733"/>
    </source>
</evidence>
<dbReference type="EMBL" id="KX284717">
    <property type="protein sequence ID" value="AOM65911.1"/>
    <property type="molecule type" value="Genomic_DNA"/>
</dbReference>
<evidence type="ECO:0000313" key="9">
    <source>
        <dbReference type="EMBL" id="AOM65911.1"/>
    </source>
</evidence>
<dbReference type="Pfam" id="PF00009">
    <property type="entry name" value="GTP_EFTU"/>
    <property type="match status" value="1"/>
</dbReference>
<dbReference type="Pfam" id="PF04760">
    <property type="entry name" value="IF2_N"/>
    <property type="match status" value="1"/>
</dbReference>
<keyword evidence="5" id="KW-0342">GTP-binding</keyword>
<dbReference type="Gene3D" id="2.40.30.10">
    <property type="entry name" value="Translation factors"/>
    <property type="match status" value="2"/>
</dbReference>
<dbReference type="InterPro" id="IPR000795">
    <property type="entry name" value="T_Tr_GTP-bd_dom"/>
</dbReference>
<evidence type="ECO:0000256" key="7">
    <source>
        <dbReference type="ARBA" id="ARBA00044105"/>
    </source>
</evidence>
<dbReference type="Gene3D" id="3.40.50.300">
    <property type="entry name" value="P-loop containing nucleotide triphosphate hydrolases"/>
    <property type="match status" value="1"/>
</dbReference>
<comment type="function">
    <text evidence="6">One of the essential components for the initiation of protein synthesis. Protects formylmethionyl-tRNA from spontaneous hydrolysis and promotes its binding to the 30S ribosomal subunits. Also involved in the hydrolysis of GTP during the formation of the 70S ribosomal complex.</text>
</comment>
<dbReference type="GO" id="GO:0005525">
    <property type="term" value="F:GTP binding"/>
    <property type="evidence" value="ECO:0007669"/>
    <property type="project" value="UniProtKB-KW"/>
</dbReference>
<dbReference type="FunFam" id="3.40.50.300:FF:000019">
    <property type="entry name" value="Translation initiation factor IF-2"/>
    <property type="match status" value="1"/>
</dbReference>
<dbReference type="InterPro" id="IPR036925">
    <property type="entry name" value="TIF_IF2_dom3_sf"/>
</dbReference>
<keyword evidence="4" id="KW-0648">Protein biosynthesis</keyword>
<dbReference type="InterPro" id="IPR027417">
    <property type="entry name" value="P-loop_NTPase"/>
</dbReference>
<protein>
    <recommendedName>
        <fullName evidence="7">Translation initiation factor IF-2, chloroplastic</fullName>
    </recommendedName>
</protein>
<evidence type="ECO:0000259" key="8">
    <source>
        <dbReference type="PROSITE" id="PS51722"/>
    </source>
</evidence>
<dbReference type="PRINTS" id="PR00315">
    <property type="entry name" value="ELONGATNFCT"/>
</dbReference>
<dbReference type="PANTHER" id="PTHR43381:SF5">
    <property type="entry name" value="TR-TYPE G DOMAIN-CONTAINING PROTEIN"/>
    <property type="match status" value="1"/>
</dbReference>
<dbReference type="FunFam" id="2.40.30.10:FF:000008">
    <property type="entry name" value="Translation initiation factor IF-2"/>
    <property type="match status" value="1"/>
</dbReference>
<dbReference type="InterPro" id="IPR015760">
    <property type="entry name" value="TIF_IF2"/>
</dbReference>
<dbReference type="SUPFAM" id="SSF50447">
    <property type="entry name" value="Translation proteins"/>
    <property type="match status" value="1"/>
</dbReference>
<dbReference type="NCBIfam" id="TIGR00231">
    <property type="entry name" value="small_GTP"/>
    <property type="match status" value="1"/>
</dbReference>
<dbReference type="Gene3D" id="3.40.50.10050">
    <property type="entry name" value="Translation initiation factor IF- 2, domain 3"/>
    <property type="match status" value="1"/>
</dbReference>
<geneLocation type="plastid" evidence="9"/>
<dbReference type="CDD" id="cd03692">
    <property type="entry name" value="mtIF2_IVc"/>
    <property type="match status" value="1"/>
</dbReference>
<keyword evidence="2 9" id="KW-0396">Initiation factor</keyword>
<dbReference type="PANTHER" id="PTHR43381">
    <property type="entry name" value="TRANSLATION INITIATION FACTOR IF-2-RELATED"/>
    <property type="match status" value="1"/>
</dbReference>
<dbReference type="InterPro" id="IPR000178">
    <property type="entry name" value="TF_IF2_bacterial-like"/>
</dbReference>
<evidence type="ECO:0000256" key="4">
    <source>
        <dbReference type="ARBA" id="ARBA00022917"/>
    </source>
</evidence>
<dbReference type="AlphaFoldDB" id="A0A1C9CC02"/>
<dbReference type="SUPFAM" id="SSF52540">
    <property type="entry name" value="P-loop containing nucleoside triphosphate hydrolases"/>
    <property type="match status" value="1"/>
</dbReference>
<dbReference type="InterPro" id="IPR053905">
    <property type="entry name" value="EF-G-like_DII"/>
</dbReference>
<organism evidence="9">
    <name type="scientific">Asparagopsis taxiformis</name>
    <dbReference type="NCBI Taxonomy" id="260499"/>
    <lineage>
        <taxon>Eukaryota</taxon>
        <taxon>Rhodophyta</taxon>
        <taxon>Florideophyceae</taxon>
        <taxon>Rhodymeniophycidae</taxon>
        <taxon>Bonnemaisoniales</taxon>
        <taxon>Bonnemaisoniaceae</taxon>
        <taxon>Asparagopsis</taxon>
    </lineage>
</organism>